<gene>
    <name evidence="1" type="ORF">A8975_2215</name>
</gene>
<keyword evidence="2" id="KW-1185">Reference proteome</keyword>
<accession>A0ABY2G596</accession>
<comment type="caution">
    <text evidence="1">The sequence shown here is derived from an EMBL/GenBank/DDBJ whole genome shotgun (WGS) entry which is preliminary data.</text>
</comment>
<evidence type="ECO:0000313" key="2">
    <source>
        <dbReference type="Proteomes" id="UP000294930"/>
    </source>
</evidence>
<protein>
    <submittedName>
        <fullName evidence="1">Gliding motility-associated-like protein</fullName>
    </submittedName>
</protein>
<evidence type="ECO:0000313" key="1">
    <source>
        <dbReference type="EMBL" id="TDY11576.1"/>
    </source>
</evidence>
<dbReference type="EMBL" id="SOQZ01000004">
    <property type="protein sequence ID" value="TDY11576.1"/>
    <property type="molecule type" value="Genomic_DNA"/>
</dbReference>
<dbReference type="Proteomes" id="UP000294930">
    <property type="component" value="Unassembled WGS sequence"/>
</dbReference>
<dbReference type="RefSeq" id="WP_134200460.1">
    <property type="nucleotide sequence ID" value="NZ_SOQZ01000004.1"/>
</dbReference>
<dbReference type="NCBIfam" id="TIGR04131">
    <property type="entry name" value="Bac_Flav_CTERM"/>
    <property type="match status" value="1"/>
</dbReference>
<organism evidence="1 2">
    <name type="scientific">Meridianimaribacter flavus</name>
    <dbReference type="NCBI Taxonomy" id="571115"/>
    <lineage>
        <taxon>Bacteria</taxon>
        <taxon>Pseudomonadati</taxon>
        <taxon>Bacteroidota</taxon>
        <taxon>Flavobacteriia</taxon>
        <taxon>Flavobacteriales</taxon>
        <taxon>Flavobacteriaceae</taxon>
        <taxon>Meridianimaribacter</taxon>
    </lineage>
</organism>
<dbReference type="Pfam" id="PF13585">
    <property type="entry name" value="CHU_C"/>
    <property type="match status" value="1"/>
</dbReference>
<reference evidence="1 2" key="1">
    <citation type="submission" date="2019-03" db="EMBL/GenBank/DDBJ databases">
        <title>Genomic Encyclopedia of Type Strains, Phase III (KMG-III): the genomes of soil and plant-associated and newly described type strains.</title>
        <authorList>
            <person name="Whitman W."/>
        </authorList>
    </citation>
    <scope>NUCLEOTIDE SEQUENCE [LARGE SCALE GENOMIC DNA]</scope>
    <source>
        <strain evidence="1 2">CGMCC 1.10957</strain>
    </source>
</reference>
<proteinExistence type="predicted"/>
<dbReference type="InterPro" id="IPR026341">
    <property type="entry name" value="T9SS_type_B"/>
</dbReference>
<sequence length="594" mass="65849">MIRVTQLILLFFLFYNPTTVLGQDVELYQQFNGRYDYTAIGNTLNLAENGTGADCIISTESSATLSLNANQTIVAAYLYWAGSDTGDFNVSLNNNPVTAERTFSDALDANRLFFAAFADVTTLVQSIGSDEYTLSDLDIQSIISPYCPTGTNFAGWAITIIYEDDNLPLNQLNVYDGLQSVPDILTITLDNLNVLDNENAKIGFIAWEGDRSLAVNEQLTINGNIIGNPPLNPINNAFNGTNSFTGASDLYNMDIDVYNIQNNISIGDTSATIQLTSGQDFVMINNIITVLNSQLPDATISLDNYIVECGNRNIEIEYTVNNFNSTDVLPNNTPITFYANGIVVGQTTTLNTIEINESETNSIVLTIPETVGEDFILTLSVDDIGDNSGIVIEINENNNMFEQTINLLVAPPIETLPETLLCDEGFNSATFNLNEIFQQSTNINDNVAFYTSLSDLQNQENEIFDPTAYNNTTNPETIYARVESDPCYDSYQFNILVENCPPYIPDGFSPNNDGPNDWFNIQGLYDIFENHKLLIYNRYGTLIFEGDNSKPWDGKANRGINNLGKLLPVGTYYYVLHLNDPNYKSMAGCVYLNY</sequence>
<name>A0ABY2G596_9FLAO</name>